<feature type="transmembrane region" description="Helical" evidence="1">
    <location>
        <begin position="56"/>
        <end position="78"/>
    </location>
</feature>
<reference evidence="3" key="1">
    <citation type="submission" date="2016-11" db="EMBL/GenBank/DDBJ databases">
        <authorList>
            <person name="Varghese N."/>
            <person name="Submissions S."/>
        </authorList>
    </citation>
    <scope>NUCLEOTIDE SEQUENCE [LARGE SCALE GENOMIC DNA]</scope>
    <source>
        <strain evidence="3">DSM 22638</strain>
    </source>
</reference>
<keyword evidence="1" id="KW-0812">Transmembrane</keyword>
<evidence type="ECO:0000313" key="2">
    <source>
        <dbReference type="EMBL" id="SHH00999.1"/>
    </source>
</evidence>
<proteinExistence type="predicted"/>
<dbReference type="EMBL" id="FQWL01000007">
    <property type="protein sequence ID" value="SHH00999.1"/>
    <property type="molecule type" value="Genomic_DNA"/>
</dbReference>
<keyword evidence="1" id="KW-0472">Membrane</keyword>
<evidence type="ECO:0008006" key="4">
    <source>
        <dbReference type="Google" id="ProtNLM"/>
    </source>
</evidence>
<name>A0A1M5PHP0_9FLAO</name>
<keyword evidence="3" id="KW-1185">Reference proteome</keyword>
<accession>A0A1M5PHP0</accession>
<evidence type="ECO:0000313" key="3">
    <source>
        <dbReference type="Proteomes" id="UP000184532"/>
    </source>
</evidence>
<feature type="transmembrane region" description="Helical" evidence="1">
    <location>
        <begin position="116"/>
        <end position="133"/>
    </location>
</feature>
<gene>
    <name evidence="2" type="ORF">SAMN04488116_3228</name>
</gene>
<protein>
    <recommendedName>
        <fullName evidence="4">Sugar transporter</fullName>
    </recommendedName>
</protein>
<dbReference type="Proteomes" id="UP000184532">
    <property type="component" value="Unassembled WGS sequence"/>
</dbReference>
<sequence>MSDSNKPPIWFWVVSVLALLWNLSGVYNYLSIKFNQVEMLEAMSQAERELFEGVPAWATAAFAIAVFSGTIASIGLLLRKKWAKPLFVVSLVAAVLQFINWLLLQNAGEVYGSHAYTMPIIVVVIGLLLILFSKKGVQKGWLS</sequence>
<dbReference type="AlphaFoldDB" id="A0A1M5PHP0"/>
<feature type="transmembrane region" description="Helical" evidence="1">
    <location>
        <begin position="9"/>
        <end position="30"/>
    </location>
</feature>
<dbReference type="OrthoDB" id="1143964at2"/>
<organism evidence="2 3">
    <name type="scientific">Flagellimonas flava</name>
    <dbReference type="NCBI Taxonomy" id="570519"/>
    <lineage>
        <taxon>Bacteria</taxon>
        <taxon>Pseudomonadati</taxon>
        <taxon>Bacteroidota</taxon>
        <taxon>Flavobacteriia</taxon>
        <taxon>Flavobacteriales</taxon>
        <taxon>Flavobacteriaceae</taxon>
        <taxon>Flagellimonas</taxon>
    </lineage>
</organism>
<evidence type="ECO:0000256" key="1">
    <source>
        <dbReference type="SAM" id="Phobius"/>
    </source>
</evidence>
<feature type="transmembrane region" description="Helical" evidence="1">
    <location>
        <begin position="85"/>
        <end position="104"/>
    </location>
</feature>
<dbReference type="RefSeq" id="WP_073181491.1">
    <property type="nucleotide sequence ID" value="NZ_FQWL01000007.1"/>
</dbReference>
<keyword evidence="1" id="KW-1133">Transmembrane helix</keyword>